<dbReference type="Pfam" id="PF25967">
    <property type="entry name" value="RND-MFP_C"/>
    <property type="match status" value="1"/>
</dbReference>
<accession>A0A7G9R283</accession>
<organism evidence="6 7">
    <name type="scientific">Phycicoccus endophyticus</name>
    <dbReference type="NCBI Taxonomy" id="1690220"/>
    <lineage>
        <taxon>Bacteria</taxon>
        <taxon>Bacillati</taxon>
        <taxon>Actinomycetota</taxon>
        <taxon>Actinomycetes</taxon>
        <taxon>Micrococcales</taxon>
        <taxon>Intrasporangiaceae</taxon>
        <taxon>Phycicoccus</taxon>
    </lineage>
</organism>
<dbReference type="InterPro" id="IPR050465">
    <property type="entry name" value="UPF0194_transport"/>
</dbReference>
<evidence type="ECO:0000256" key="1">
    <source>
        <dbReference type="ARBA" id="ARBA00004196"/>
    </source>
</evidence>
<evidence type="ECO:0000313" key="7">
    <source>
        <dbReference type="Proteomes" id="UP000515976"/>
    </source>
</evidence>
<dbReference type="GO" id="GO:0030313">
    <property type="term" value="C:cell envelope"/>
    <property type="evidence" value="ECO:0007669"/>
    <property type="project" value="UniProtKB-SubCell"/>
</dbReference>
<dbReference type="SUPFAM" id="SSF111369">
    <property type="entry name" value="HlyD-like secretion proteins"/>
    <property type="match status" value="1"/>
</dbReference>
<dbReference type="PANTHER" id="PTHR32347:SF23">
    <property type="entry name" value="BLL5650 PROTEIN"/>
    <property type="match status" value="1"/>
</dbReference>
<comment type="subcellular location">
    <subcellularLocation>
        <location evidence="1">Cell envelope</location>
    </subcellularLocation>
</comment>
<feature type="compositionally biased region" description="Gly residues" evidence="4">
    <location>
        <begin position="388"/>
        <end position="420"/>
    </location>
</feature>
<feature type="coiled-coil region" evidence="3">
    <location>
        <begin position="140"/>
        <end position="167"/>
    </location>
</feature>
<proteinExistence type="predicted"/>
<feature type="compositionally biased region" description="Low complexity" evidence="4">
    <location>
        <begin position="183"/>
        <end position="218"/>
    </location>
</feature>
<dbReference type="RefSeq" id="WP_166101635.1">
    <property type="nucleotide sequence ID" value="NZ_BMMY01000004.1"/>
</dbReference>
<dbReference type="Proteomes" id="UP000515976">
    <property type="component" value="Chromosome"/>
</dbReference>
<reference evidence="6 7" key="1">
    <citation type="submission" date="2020-08" db="EMBL/GenBank/DDBJ databases">
        <title>Genome sequence of Phycicoccus endophyticus JCM 31784T.</title>
        <authorList>
            <person name="Hyun D.-W."/>
            <person name="Bae J.-W."/>
        </authorList>
    </citation>
    <scope>NUCLEOTIDE SEQUENCE [LARGE SCALE GENOMIC DNA]</scope>
    <source>
        <strain evidence="6 7">JCM 31784</strain>
    </source>
</reference>
<feature type="domain" description="Multidrug resistance protein MdtA-like C-terminal permuted SH3" evidence="5">
    <location>
        <begin position="309"/>
        <end position="364"/>
    </location>
</feature>
<evidence type="ECO:0000259" key="5">
    <source>
        <dbReference type="Pfam" id="PF25967"/>
    </source>
</evidence>
<dbReference type="AlphaFoldDB" id="A0A7G9R283"/>
<dbReference type="Gene3D" id="1.10.287.470">
    <property type="entry name" value="Helix hairpin bin"/>
    <property type="match status" value="1"/>
</dbReference>
<feature type="region of interest" description="Disordered" evidence="4">
    <location>
        <begin position="183"/>
        <end position="219"/>
    </location>
</feature>
<sequence length="420" mass="41001">MRRFSAGAARRPWARRLVAVVGAVALVAVGAVAGWWWSSRDTTASAASVERTQLVTVSRETVKQTVSASGTIEPRTQSTAAFTASGTVTAVSVGVGDHVDKGDVLARIDDDDLEDAVTLARASVTAAQDQADSASSTQEVASADAQLASARSQLADAKEALAGATLRASIGGTVASVGYSTGDTVGSGSSSSSGTASEGSASAAGGTTDQTSSSSSSGIEIVNTSTWEVQATVSSSDLADLEKGLQATVTPTGADDTVFGTVRSVGVVASSSSSGTAEFPVVVDLTGTPSDLHAGTTATVAITVKQLTDVLTVPTQAVQTEDGATTVQVSRDGTVTSVPVTVDGVYGTSTVVSDGLSEGDEVVVTVRGFGGGGSSGSGRSGEDSGDGALPGGEMPGGEMPGGGFPGGSGGVPGQAPGGAS</sequence>
<evidence type="ECO:0000256" key="2">
    <source>
        <dbReference type="ARBA" id="ARBA00023054"/>
    </source>
</evidence>
<evidence type="ECO:0000313" key="6">
    <source>
        <dbReference type="EMBL" id="QNN49708.1"/>
    </source>
</evidence>
<dbReference type="Gene3D" id="2.40.30.170">
    <property type="match status" value="1"/>
</dbReference>
<evidence type="ECO:0000256" key="3">
    <source>
        <dbReference type="SAM" id="Coils"/>
    </source>
</evidence>
<evidence type="ECO:0000256" key="4">
    <source>
        <dbReference type="SAM" id="MobiDB-lite"/>
    </source>
</evidence>
<dbReference type="EMBL" id="CP060712">
    <property type="protein sequence ID" value="QNN49708.1"/>
    <property type="molecule type" value="Genomic_DNA"/>
</dbReference>
<gene>
    <name evidence="6" type="ORF">H9L10_00920</name>
</gene>
<dbReference type="KEGG" id="pei:H9L10_00920"/>
<feature type="compositionally biased region" description="Gly residues" evidence="4">
    <location>
        <begin position="368"/>
        <end position="379"/>
    </location>
</feature>
<feature type="region of interest" description="Disordered" evidence="4">
    <location>
        <begin position="367"/>
        <end position="420"/>
    </location>
</feature>
<protein>
    <submittedName>
        <fullName evidence="6">Biotin/lipoyl-binding protein</fullName>
    </submittedName>
</protein>
<dbReference type="Gene3D" id="6.20.50.140">
    <property type="match status" value="1"/>
</dbReference>
<dbReference type="InterPro" id="IPR058627">
    <property type="entry name" value="MdtA-like_C"/>
</dbReference>
<keyword evidence="7" id="KW-1185">Reference proteome</keyword>
<dbReference type="PANTHER" id="PTHR32347">
    <property type="entry name" value="EFFLUX SYSTEM COMPONENT YKNX-RELATED"/>
    <property type="match status" value="1"/>
</dbReference>
<dbReference type="Gene3D" id="2.40.50.100">
    <property type="match status" value="1"/>
</dbReference>
<keyword evidence="2 3" id="KW-0175">Coiled coil</keyword>
<name>A0A7G9R283_9MICO</name>